<evidence type="ECO:0008006" key="4">
    <source>
        <dbReference type="Google" id="ProtNLM"/>
    </source>
</evidence>
<dbReference type="RefSeq" id="XP_025398197.1">
    <property type="nucleotide sequence ID" value="XM_025548584.1"/>
</dbReference>
<dbReference type="Proteomes" id="UP000247233">
    <property type="component" value="Unassembled WGS sequence"/>
</dbReference>
<dbReference type="VEuPathDB" id="FungiDB:BO70DRAFT_60488"/>
<reference evidence="2 3" key="1">
    <citation type="submission" date="2016-12" db="EMBL/GenBank/DDBJ databases">
        <title>The genomes of Aspergillus section Nigri reveals drivers in fungal speciation.</title>
        <authorList>
            <consortium name="DOE Joint Genome Institute"/>
            <person name="Vesth T.C."/>
            <person name="Nybo J."/>
            <person name="Theobald S."/>
            <person name="Brandl J."/>
            <person name="Frisvad J.C."/>
            <person name="Nielsen K.F."/>
            <person name="Lyhne E.K."/>
            <person name="Kogle M.E."/>
            <person name="Kuo A."/>
            <person name="Riley R."/>
            <person name="Clum A."/>
            <person name="Nolan M."/>
            <person name="Lipzen A."/>
            <person name="Salamov A."/>
            <person name="Henrissat B."/>
            <person name="Wiebenga A."/>
            <person name="De Vries R.P."/>
            <person name="Grigoriev I.V."/>
            <person name="Mortensen U.H."/>
            <person name="Andersen M.R."/>
            <person name="Baker S.E."/>
        </authorList>
    </citation>
    <scope>NUCLEOTIDE SEQUENCE [LARGE SCALE GENOMIC DNA]</scope>
    <source>
        <strain evidence="2 3">CBS 117.55</strain>
    </source>
</reference>
<evidence type="ECO:0000313" key="3">
    <source>
        <dbReference type="Proteomes" id="UP000247233"/>
    </source>
</evidence>
<feature type="chain" id="PRO_5016449844" description="Secreted protein" evidence="1">
    <location>
        <begin position="27"/>
        <end position="72"/>
    </location>
</feature>
<dbReference type="GeneID" id="37070821"/>
<dbReference type="EMBL" id="MSFL01000017">
    <property type="protein sequence ID" value="PWY78256.1"/>
    <property type="molecule type" value="Genomic_DNA"/>
</dbReference>
<dbReference type="AlphaFoldDB" id="A0A317VV41"/>
<proteinExistence type="predicted"/>
<name>A0A317VV41_9EURO</name>
<accession>A0A317VV41</accession>
<organism evidence="2 3">
    <name type="scientific">Aspergillus heteromorphus CBS 117.55</name>
    <dbReference type="NCBI Taxonomy" id="1448321"/>
    <lineage>
        <taxon>Eukaryota</taxon>
        <taxon>Fungi</taxon>
        <taxon>Dikarya</taxon>
        <taxon>Ascomycota</taxon>
        <taxon>Pezizomycotina</taxon>
        <taxon>Eurotiomycetes</taxon>
        <taxon>Eurotiomycetidae</taxon>
        <taxon>Eurotiales</taxon>
        <taxon>Aspergillaceae</taxon>
        <taxon>Aspergillus</taxon>
        <taxon>Aspergillus subgen. Circumdati</taxon>
    </lineage>
</organism>
<gene>
    <name evidence="2" type="ORF">BO70DRAFT_60488</name>
</gene>
<sequence length="72" mass="8446">MARWLGCLTYLTCLTLLPTHPYGVSSRTHTIDDLRLAAFSMACSPHSYFICLRLRLRPQLRVCAFYDIWMMF</sequence>
<protein>
    <recommendedName>
        <fullName evidence="4">Secreted protein</fullName>
    </recommendedName>
</protein>
<keyword evidence="3" id="KW-1185">Reference proteome</keyword>
<evidence type="ECO:0000313" key="2">
    <source>
        <dbReference type="EMBL" id="PWY78256.1"/>
    </source>
</evidence>
<feature type="signal peptide" evidence="1">
    <location>
        <begin position="1"/>
        <end position="26"/>
    </location>
</feature>
<keyword evidence="1" id="KW-0732">Signal</keyword>
<comment type="caution">
    <text evidence="2">The sequence shown here is derived from an EMBL/GenBank/DDBJ whole genome shotgun (WGS) entry which is preliminary data.</text>
</comment>
<evidence type="ECO:0000256" key="1">
    <source>
        <dbReference type="SAM" id="SignalP"/>
    </source>
</evidence>